<reference evidence="2 3" key="1">
    <citation type="submission" date="2023-02" db="EMBL/GenBank/DDBJ databases">
        <title>LHISI_Scaffold_Assembly.</title>
        <authorList>
            <person name="Stuart O.P."/>
            <person name="Cleave R."/>
            <person name="Magrath M.J.L."/>
            <person name="Mikheyev A.S."/>
        </authorList>
    </citation>
    <scope>NUCLEOTIDE SEQUENCE [LARGE SCALE GENOMIC DNA]</scope>
    <source>
        <strain evidence="2">Daus_M_001</strain>
        <tissue evidence="2">Leg muscle</tissue>
    </source>
</reference>
<gene>
    <name evidence="2" type="ORF">PR048_026284</name>
</gene>
<sequence length="175" mass="19300">MRMKRGEYGVTLEWAGETGDPRENPPTSGIVRHDSDMRKSGSDPTGNRIRFAQANDGKVAIAQSTFRRRPKQTDLLCCSLPSPSFSLPLVASATPLQSCTDFPSERTCLVLALISHGRVNGRSPRKPTYQRHHLARFPKSEVNRPGIEPGSPWWEASSLNRSATVPPPLSHENVS</sequence>
<feature type="region of interest" description="Disordered" evidence="1">
    <location>
        <begin position="1"/>
        <end position="47"/>
    </location>
</feature>
<organism evidence="2 3">
    <name type="scientific">Dryococelus australis</name>
    <dbReference type="NCBI Taxonomy" id="614101"/>
    <lineage>
        <taxon>Eukaryota</taxon>
        <taxon>Metazoa</taxon>
        <taxon>Ecdysozoa</taxon>
        <taxon>Arthropoda</taxon>
        <taxon>Hexapoda</taxon>
        <taxon>Insecta</taxon>
        <taxon>Pterygota</taxon>
        <taxon>Neoptera</taxon>
        <taxon>Polyneoptera</taxon>
        <taxon>Phasmatodea</taxon>
        <taxon>Verophasmatodea</taxon>
        <taxon>Anareolatae</taxon>
        <taxon>Phasmatidae</taxon>
        <taxon>Eurycanthinae</taxon>
        <taxon>Dryococelus</taxon>
    </lineage>
</organism>
<dbReference type="Proteomes" id="UP001159363">
    <property type="component" value="Chromosome 10"/>
</dbReference>
<dbReference type="EMBL" id="JARBHB010000011">
    <property type="protein sequence ID" value="KAJ8872673.1"/>
    <property type="molecule type" value="Genomic_DNA"/>
</dbReference>
<feature type="compositionally biased region" description="Basic and acidic residues" evidence="1">
    <location>
        <begin position="31"/>
        <end position="41"/>
    </location>
</feature>
<proteinExistence type="predicted"/>
<name>A0ABQ9GKW4_9NEOP</name>
<accession>A0ABQ9GKW4</accession>
<protein>
    <submittedName>
        <fullName evidence="2">Uncharacterized protein</fullName>
    </submittedName>
</protein>
<feature type="region of interest" description="Disordered" evidence="1">
    <location>
        <begin position="139"/>
        <end position="175"/>
    </location>
</feature>
<evidence type="ECO:0000313" key="3">
    <source>
        <dbReference type="Proteomes" id="UP001159363"/>
    </source>
</evidence>
<comment type="caution">
    <text evidence="2">The sequence shown here is derived from an EMBL/GenBank/DDBJ whole genome shotgun (WGS) entry which is preliminary data.</text>
</comment>
<keyword evidence="3" id="KW-1185">Reference proteome</keyword>
<evidence type="ECO:0000313" key="2">
    <source>
        <dbReference type="EMBL" id="KAJ8872673.1"/>
    </source>
</evidence>
<evidence type="ECO:0000256" key="1">
    <source>
        <dbReference type="SAM" id="MobiDB-lite"/>
    </source>
</evidence>